<dbReference type="Proteomes" id="UP000734854">
    <property type="component" value="Unassembled WGS sequence"/>
</dbReference>
<dbReference type="EMBL" id="JACMSC010000010">
    <property type="protein sequence ID" value="KAG6503615.1"/>
    <property type="molecule type" value="Genomic_DNA"/>
</dbReference>
<reference evidence="2 3" key="1">
    <citation type="submission" date="2020-08" db="EMBL/GenBank/DDBJ databases">
        <title>Plant Genome Project.</title>
        <authorList>
            <person name="Zhang R.-G."/>
        </authorList>
    </citation>
    <scope>NUCLEOTIDE SEQUENCE [LARGE SCALE GENOMIC DNA]</scope>
    <source>
        <tissue evidence="2">Rhizome</tissue>
    </source>
</reference>
<evidence type="ECO:0000313" key="3">
    <source>
        <dbReference type="Proteomes" id="UP000734854"/>
    </source>
</evidence>
<dbReference type="PANTHER" id="PTHR36779:SF1">
    <property type="entry name" value="OS04G0600400 PROTEIN"/>
    <property type="match status" value="1"/>
</dbReference>
<dbReference type="PANTHER" id="PTHR36779">
    <property type="entry name" value="OSJNBA0083N12.13 PROTEIN"/>
    <property type="match status" value="1"/>
</dbReference>
<name>A0A8J5GCJ6_ZINOF</name>
<gene>
    <name evidence="2" type="ORF">ZIOFF_035931</name>
</gene>
<keyword evidence="1" id="KW-0812">Transmembrane</keyword>
<keyword evidence="3" id="KW-1185">Reference proteome</keyword>
<keyword evidence="1" id="KW-0472">Membrane</keyword>
<comment type="caution">
    <text evidence="2">The sequence shown here is derived from an EMBL/GenBank/DDBJ whole genome shotgun (WGS) entry which is preliminary data.</text>
</comment>
<accession>A0A8J5GCJ6</accession>
<keyword evidence="1" id="KW-1133">Transmembrane helix</keyword>
<evidence type="ECO:0000256" key="1">
    <source>
        <dbReference type="SAM" id="Phobius"/>
    </source>
</evidence>
<dbReference type="AlphaFoldDB" id="A0A8J5GCJ6"/>
<feature type="transmembrane region" description="Helical" evidence="1">
    <location>
        <begin position="271"/>
        <end position="290"/>
    </location>
</feature>
<protein>
    <submittedName>
        <fullName evidence="2">Uncharacterized protein</fullName>
    </submittedName>
</protein>
<organism evidence="2 3">
    <name type="scientific">Zingiber officinale</name>
    <name type="common">Ginger</name>
    <name type="synonym">Amomum zingiber</name>
    <dbReference type="NCBI Taxonomy" id="94328"/>
    <lineage>
        <taxon>Eukaryota</taxon>
        <taxon>Viridiplantae</taxon>
        <taxon>Streptophyta</taxon>
        <taxon>Embryophyta</taxon>
        <taxon>Tracheophyta</taxon>
        <taxon>Spermatophyta</taxon>
        <taxon>Magnoliopsida</taxon>
        <taxon>Liliopsida</taxon>
        <taxon>Zingiberales</taxon>
        <taxon>Zingiberaceae</taxon>
        <taxon>Zingiber</taxon>
    </lineage>
</organism>
<sequence>MDSSATSKAGEGRTGRICSGLCFCVISYLVVSFLTSFLLGLLGLAIDRFSASAAVAIPTTCRILSSGKHLAGVDLKASKVCQLGTLNHKANGAFYHLKKATFRCHYDYYWASIFEVITYLSTDMQVEWHVLNNLLQVQFEEYFSGQIFHAVAEVPKEALPHDCRPDFGIAWLTTLKFKVNETYGCWLQLCISHDIRVRFILLVISVDTTKSCGFNRLMGLFIEVEGPGSNIVYVARGFVCGFLVSMLTVATAECFRILAGAMARRQTCIVWLQRVCIIVAYFSAMAWLILQYGKMIGLNQLLFDSKTYERTS</sequence>
<feature type="transmembrane region" description="Helical" evidence="1">
    <location>
        <begin position="21"/>
        <end position="46"/>
    </location>
</feature>
<evidence type="ECO:0000313" key="2">
    <source>
        <dbReference type="EMBL" id="KAG6503615.1"/>
    </source>
</evidence>
<feature type="transmembrane region" description="Helical" evidence="1">
    <location>
        <begin position="233"/>
        <end position="259"/>
    </location>
</feature>
<proteinExistence type="predicted"/>